<name>A0A0D6DVN4_9LACT</name>
<accession>A0A0D6DVN4</accession>
<proteinExistence type="inferred from homology"/>
<organism evidence="2 3">
    <name type="scientific">Pseudolactococcus piscium MKFS47</name>
    <dbReference type="NCBI Taxonomy" id="297352"/>
    <lineage>
        <taxon>Bacteria</taxon>
        <taxon>Bacillati</taxon>
        <taxon>Bacillota</taxon>
        <taxon>Bacilli</taxon>
        <taxon>Lactobacillales</taxon>
        <taxon>Streptococcaceae</taxon>
        <taxon>Pseudolactococcus</taxon>
    </lineage>
</organism>
<protein>
    <submittedName>
        <fullName evidence="2">Scramblase family protein</fullName>
    </submittedName>
</protein>
<dbReference type="RefSeq" id="WP_047915207.1">
    <property type="nucleotide sequence ID" value="NZ_LN774769.1"/>
</dbReference>
<dbReference type="Proteomes" id="UP000033166">
    <property type="component" value="Chromosome I"/>
</dbReference>
<evidence type="ECO:0000313" key="2">
    <source>
        <dbReference type="EMBL" id="CEN28018.1"/>
    </source>
</evidence>
<dbReference type="InterPro" id="IPR007612">
    <property type="entry name" value="LOR"/>
</dbReference>
<dbReference type="Gene3D" id="2.40.160.200">
    <property type="entry name" value="LURP1-related"/>
    <property type="match status" value="1"/>
</dbReference>
<comment type="similarity">
    <text evidence="1">Belongs to the LOR family.</text>
</comment>
<evidence type="ECO:0000256" key="1">
    <source>
        <dbReference type="ARBA" id="ARBA00005437"/>
    </source>
</evidence>
<reference evidence="3" key="1">
    <citation type="submission" date="2015-01" db="EMBL/GenBank/DDBJ databases">
        <authorList>
            <person name="Andreevskaya M."/>
        </authorList>
    </citation>
    <scope>NUCLEOTIDE SEQUENCE [LARGE SCALE GENOMIC DNA]</scope>
    <source>
        <strain evidence="3">MKFS47</strain>
    </source>
</reference>
<dbReference type="SUPFAM" id="SSF54518">
    <property type="entry name" value="Tubby C-terminal domain-like"/>
    <property type="match status" value="1"/>
</dbReference>
<dbReference type="HOGENOM" id="CLU_108507_2_0_9"/>
<dbReference type="STRING" id="1364.LP2241_20383"/>
<gene>
    <name evidence="2" type="ORF">LACPI_0818</name>
</gene>
<dbReference type="Pfam" id="PF04525">
    <property type="entry name" value="LOR"/>
    <property type="match status" value="1"/>
</dbReference>
<sequence length="165" mass="18740">MTTYHIKQKLWSLGGEFEIKDGFGNPAYSVAGSFFKIPKYFTVNKPDGTQVSKITKVMFQFLPKFDVALSDGSGFRIAKAFTLFKPRYQIEDLGLDVQGNFWDMNFDLIKNDVVVAQISQEWFKLTSTYNIDIYDDRYADIVISLVIAIDYVKEQESHASGSSAT</sequence>
<dbReference type="KEGG" id="lpk:LACPI_0818"/>
<dbReference type="InterPro" id="IPR038595">
    <property type="entry name" value="LOR_sf"/>
</dbReference>
<dbReference type="InterPro" id="IPR025659">
    <property type="entry name" value="Tubby-like_C"/>
</dbReference>
<evidence type="ECO:0000313" key="3">
    <source>
        <dbReference type="Proteomes" id="UP000033166"/>
    </source>
</evidence>
<dbReference type="EMBL" id="LN774769">
    <property type="protein sequence ID" value="CEN28018.1"/>
    <property type="molecule type" value="Genomic_DNA"/>
</dbReference>
<dbReference type="AlphaFoldDB" id="A0A0D6DVN4"/>